<dbReference type="InterPro" id="IPR003593">
    <property type="entry name" value="AAA+_ATPase"/>
</dbReference>
<evidence type="ECO:0000256" key="8">
    <source>
        <dbReference type="ARBA" id="ARBA00022840"/>
    </source>
</evidence>
<evidence type="ECO:0000256" key="11">
    <source>
        <dbReference type="ARBA" id="ARBA00023136"/>
    </source>
</evidence>
<evidence type="ECO:0000256" key="16">
    <source>
        <dbReference type="SAM" id="MobiDB-lite"/>
    </source>
</evidence>
<evidence type="ECO:0000256" key="12">
    <source>
        <dbReference type="ARBA" id="ARBA00023306"/>
    </source>
</evidence>
<dbReference type="Pfam" id="PF09397">
    <property type="entry name" value="FtsK_gamma"/>
    <property type="match status" value="1"/>
</dbReference>
<proteinExistence type="inferred from homology"/>
<evidence type="ECO:0000256" key="4">
    <source>
        <dbReference type="ARBA" id="ARBA00022618"/>
    </source>
</evidence>
<feature type="binding site" evidence="15">
    <location>
        <begin position="544"/>
        <end position="551"/>
    </location>
    <ligand>
        <name>ATP</name>
        <dbReference type="ChEBI" id="CHEBI:30616"/>
    </ligand>
</feature>
<dbReference type="InterPro" id="IPR018541">
    <property type="entry name" value="Ftsk_gamma"/>
</dbReference>
<dbReference type="Gene3D" id="1.10.10.10">
    <property type="entry name" value="Winged helix-like DNA-binding domain superfamily/Winged helix DNA-binding domain"/>
    <property type="match status" value="1"/>
</dbReference>
<sequence length="862" mass="95197">MAKLDHAKRVLKYEVLGLLAFVVGIVTLGDLGAVGQGLDDLCVMLAGNWHFLIPLYIMWVASIVMVRRNRFRFTPFQVGIAIWLLVILVWSELDLYSQGVIEYGTDHPDLLHLTQVGITSLSQSLRVLVVDRSTVLPPANAGGGMVGYALFAGLQYLFAVTGTLLVLVVASIIAVVLMTRKSIIGTIEKGSRFFETRFERGFGVFMKLMANVLQGGSKRTQKRVQTEREVQKESFSTGQASSTRKNARQRMTSKDALQSHEEINQEPEFIQDKSGHLAETKTSFPFPDFGVPYQQEPGYEDFMAEVGELEIHEMPTISDEHEVTEPHVTLDEAHSRMTVQLPRSKVNSLKPDPFVQQVAGVEQESHFTSDVSQENGGTQDHLSSESRPYLLPDVRLLDRTLTKRGESQSSQRDLQNNAKKLAETFESFGVHVTVLGYSRGPTVTRYEIQPAAGIKVSRILNLTNDLALALAARDIRIEAPIPGKSAVGIEVPNKEIAVVSFREVIESEEFMKAQSLLSFALGKDISGRTVVGDLAKMPHVLVAGATGSGKSVCINGIIASILFRAKPDEVKFIMIDPKMVELGIYNGIPHLFAPVVTEARRAAAALRKVIAEMEHRYELFSQAKVRDLERYNQFAEKQGKPRLPLIVVIIDELADLMMVAPGDVEDAICRLAQMARASGIHLVVATQRPSVDVITGLIKANIPSRIAFSVSSGVDSRTILDSTGAEKLLGRGDMLYMPVGASKPVRLQGAFLSEPEVERLVEFVRRQQEAQYLDDFSALTEDKTEAADDLDPLFEEAVRIVVESEQASVSFLQRKLKVGYARAARLVDSLEAMGIVGPFENSKPREVLMSREQWLTRHSSSG</sequence>
<evidence type="ECO:0000259" key="18">
    <source>
        <dbReference type="PROSITE" id="PS50901"/>
    </source>
</evidence>
<dbReference type="GO" id="GO:0007059">
    <property type="term" value="P:chromosome segregation"/>
    <property type="evidence" value="ECO:0007669"/>
    <property type="project" value="UniProtKB-KW"/>
</dbReference>
<evidence type="ECO:0000256" key="9">
    <source>
        <dbReference type="ARBA" id="ARBA00022989"/>
    </source>
</evidence>
<keyword evidence="6 15" id="KW-0547">Nucleotide-binding</keyword>
<organism evidence="19 20">
    <name type="scientific">Sulfoacidibacillus thermotolerans</name>
    <name type="common">Acidibacillus sulfuroxidans</name>
    <dbReference type="NCBI Taxonomy" id="1765684"/>
    <lineage>
        <taxon>Bacteria</taxon>
        <taxon>Bacillati</taxon>
        <taxon>Bacillota</taxon>
        <taxon>Bacilli</taxon>
        <taxon>Bacillales</taxon>
        <taxon>Alicyclobacillaceae</taxon>
        <taxon>Sulfoacidibacillus</taxon>
    </lineage>
</organism>
<dbReference type="InterPro" id="IPR027417">
    <property type="entry name" value="P-loop_NTPase"/>
</dbReference>
<dbReference type="PROSITE" id="PS50901">
    <property type="entry name" value="FTSK"/>
    <property type="match status" value="1"/>
</dbReference>
<evidence type="ECO:0000256" key="7">
    <source>
        <dbReference type="ARBA" id="ARBA00022829"/>
    </source>
</evidence>
<comment type="similarity">
    <text evidence="2">Belongs to the FtsK/SpoIIIE/SftA family.</text>
</comment>
<dbReference type="RefSeq" id="WP_109430027.1">
    <property type="nucleotide sequence ID" value="NZ_MPDK01000005.1"/>
</dbReference>
<accession>A0A2U3DAC7</accession>
<evidence type="ECO:0000256" key="14">
    <source>
        <dbReference type="ARBA" id="ARBA00025923"/>
    </source>
</evidence>
<dbReference type="GO" id="GO:0005524">
    <property type="term" value="F:ATP binding"/>
    <property type="evidence" value="ECO:0007669"/>
    <property type="project" value="UniProtKB-UniRule"/>
</dbReference>
<comment type="subunit">
    <text evidence="14">Homohexamer. Forms a ring that surrounds DNA.</text>
</comment>
<dbReference type="Pfam" id="PF01580">
    <property type="entry name" value="FtsK_SpoIIIE"/>
    <property type="match status" value="1"/>
</dbReference>
<dbReference type="InterPro" id="IPR041027">
    <property type="entry name" value="FtsK_alpha"/>
</dbReference>
<dbReference type="CDD" id="cd01127">
    <property type="entry name" value="TrwB_TraG_TraD_VirD4"/>
    <property type="match status" value="1"/>
</dbReference>
<evidence type="ECO:0000256" key="15">
    <source>
        <dbReference type="PROSITE-ProRule" id="PRU00289"/>
    </source>
</evidence>
<feature type="region of interest" description="Disordered" evidence="16">
    <location>
        <begin position="218"/>
        <end position="264"/>
    </location>
</feature>
<dbReference type="Gene3D" id="3.40.50.300">
    <property type="entry name" value="P-loop containing nucleotide triphosphate hydrolases"/>
    <property type="match status" value="1"/>
</dbReference>
<keyword evidence="9 17" id="KW-1133">Transmembrane helix</keyword>
<gene>
    <name evidence="19" type="ORF">BM613_04720</name>
</gene>
<dbReference type="GO" id="GO:0005886">
    <property type="term" value="C:plasma membrane"/>
    <property type="evidence" value="ECO:0007669"/>
    <property type="project" value="UniProtKB-SubCell"/>
</dbReference>
<comment type="subcellular location">
    <subcellularLocation>
        <location evidence="1">Cell membrane</location>
        <topology evidence="1">Multi-pass membrane protein</topology>
    </subcellularLocation>
</comment>
<keyword evidence="20" id="KW-1185">Reference proteome</keyword>
<evidence type="ECO:0000256" key="5">
    <source>
        <dbReference type="ARBA" id="ARBA00022692"/>
    </source>
</evidence>
<feature type="compositionally biased region" description="Polar residues" evidence="16">
    <location>
        <begin position="366"/>
        <end position="381"/>
    </location>
</feature>
<dbReference type="SMART" id="SM00382">
    <property type="entry name" value="AAA"/>
    <property type="match status" value="1"/>
</dbReference>
<feature type="transmembrane region" description="Helical" evidence="17">
    <location>
        <begin position="156"/>
        <end position="179"/>
    </location>
</feature>
<evidence type="ECO:0000256" key="6">
    <source>
        <dbReference type="ARBA" id="ARBA00022741"/>
    </source>
</evidence>
<dbReference type="InterPro" id="IPR025199">
    <property type="entry name" value="FtsK_4TM"/>
</dbReference>
<keyword evidence="8 15" id="KW-0067">ATP-binding</keyword>
<reference evidence="19 20" key="1">
    <citation type="submission" date="2016-11" db="EMBL/GenBank/DDBJ databases">
        <title>Comparative genomics of Acidibacillus ferroxidans species.</title>
        <authorList>
            <person name="Oliveira G."/>
            <person name="Nunes G."/>
            <person name="Oliveira R."/>
            <person name="Araujo F."/>
            <person name="Salim A."/>
            <person name="Scholte L."/>
            <person name="Morais D."/>
            <person name="Nancucheo I."/>
            <person name="Johnson D.B."/>
            <person name="Grail B."/>
            <person name="Bittencourt J."/>
            <person name="Valadares R."/>
        </authorList>
    </citation>
    <scope>NUCLEOTIDE SEQUENCE [LARGE SCALE GENOMIC DNA]</scope>
    <source>
        <strain evidence="19 20">Y002</strain>
    </source>
</reference>
<evidence type="ECO:0000256" key="10">
    <source>
        <dbReference type="ARBA" id="ARBA00023125"/>
    </source>
</evidence>
<comment type="caution">
    <text evidence="19">The sequence shown here is derived from an EMBL/GenBank/DDBJ whole genome shotgun (WGS) entry which is preliminary data.</text>
</comment>
<evidence type="ECO:0000313" key="19">
    <source>
        <dbReference type="EMBL" id="PWI58234.1"/>
    </source>
</evidence>
<feature type="region of interest" description="Disordered" evidence="16">
    <location>
        <begin position="363"/>
        <end position="385"/>
    </location>
</feature>
<evidence type="ECO:0000313" key="20">
    <source>
        <dbReference type="Proteomes" id="UP000245380"/>
    </source>
</evidence>
<evidence type="ECO:0000256" key="2">
    <source>
        <dbReference type="ARBA" id="ARBA00006474"/>
    </source>
</evidence>
<feature type="compositionally biased region" description="Polar residues" evidence="16">
    <location>
        <begin position="233"/>
        <end position="244"/>
    </location>
</feature>
<dbReference type="GO" id="GO:0051301">
    <property type="term" value="P:cell division"/>
    <property type="evidence" value="ECO:0007669"/>
    <property type="project" value="UniProtKB-KW"/>
</dbReference>
<dbReference type="Pfam" id="PF13491">
    <property type="entry name" value="FtsK_4TM"/>
    <property type="match status" value="1"/>
</dbReference>
<dbReference type="OrthoDB" id="9807790at2"/>
<dbReference type="InterPro" id="IPR002543">
    <property type="entry name" value="FtsK_dom"/>
</dbReference>
<keyword evidence="11 17" id="KW-0472">Membrane</keyword>
<dbReference type="GO" id="GO:0003677">
    <property type="term" value="F:DNA binding"/>
    <property type="evidence" value="ECO:0007669"/>
    <property type="project" value="UniProtKB-KW"/>
</dbReference>
<dbReference type="EMBL" id="MPDK01000005">
    <property type="protein sequence ID" value="PWI58234.1"/>
    <property type="molecule type" value="Genomic_DNA"/>
</dbReference>
<name>A0A2U3DAC7_SULT2</name>
<feature type="transmembrane region" description="Helical" evidence="17">
    <location>
        <begin position="73"/>
        <end position="90"/>
    </location>
</feature>
<dbReference type="SMART" id="SM00843">
    <property type="entry name" value="Ftsk_gamma"/>
    <property type="match status" value="1"/>
</dbReference>
<dbReference type="Pfam" id="PF17854">
    <property type="entry name" value="FtsK_alpha"/>
    <property type="match status" value="1"/>
</dbReference>
<dbReference type="SUPFAM" id="SSF46785">
    <property type="entry name" value="Winged helix' DNA-binding domain"/>
    <property type="match status" value="1"/>
</dbReference>
<evidence type="ECO:0000256" key="17">
    <source>
        <dbReference type="SAM" id="Phobius"/>
    </source>
</evidence>
<feature type="domain" description="FtsK" evidence="18">
    <location>
        <begin position="527"/>
        <end position="717"/>
    </location>
</feature>
<keyword evidence="7" id="KW-0159">Chromosome partition</keyword>
<dbReference type="PANTHER" id="PTHR22683">
    <property type="entry name" value="SPORULATION PROTEIN RELATED"/>
    <property type="match status" value="1"/>
</dbReference>
<dbReference type="PANTHER" id="PTHR22683:SF41">
    <property type="entry name" value="DNA TRANSLOCASE FTSK"/>
    <property type="match status" value="1"/>
</dbReference>
<dbReference type="Gene3D" id="3.30.980.40">
    <property type="match status" value="1"/>
</dbReference>
<dbReference type="InterPro" id="IPR036390">
    <property type="entry name" value="WH_DNA-bd_sf"/>
</dbReference>
<keyword evidence="3" id="KW-1003">Cell membrane</keyword>
<keyword evidence="10" id="KW-0238">DNA-binding</keyword>
<evidence type="ECO:0000256" key="3">
    <source>
        <dbReference type="ARBA" id="ARBA00022475"/>
    </source>
</evidence>
<comment type="function">
    <text evidence="13">Essential cell division protein that coordinates cell division and chromosome segregation. The N-terminus is involved in assembly of the cell-division machinery. The C-terminus functions as a DNA motor that moves dsDNA in an ATP-dependent manner towards the dif recombination site, which is located within the replication terminus region. Required for activation of the Xer recombinase, allowing activation of chromosome unlinking by recombination.</text>
</comment>
<keyword evidence="4" id="KW-0132">Cell division</keyword>
<dbReference type="AlphaFoldDB" id="A0A2U3DAC7"/>
<evidence type="ECO:0000256" key="1">
    <source>
        <dbReference type="ARBA" id="ARBA00004651"/>
    </source>
</evidence>
<dbReference type="InterPro" id="IPR036388">
    <property type="entry name" value="WH-like_DNA-bd_sf"/>
</dbReference>
<protein>
    <recommendedName>
        <fullName evidence="18">FtsK domain-containing protein</fullName>
    </recommendedName>
</protein>
<evidence type="ECO:0000256" key="13">
    <source>
        <dbReference type="ARBA" id="ARBA00024986"/>
    </source>
</evidence>
<dbReference type="Proteomes" id="UP000245380">
    <property type="component" value="Unassembled WGS sequence"/>
</dbReference>
<dbReference type="SUPFAM" id="SSF52540">
    <property type="entry name" value="P-loop containing nucleoside triphosphate hydrolases"/>
    <property type="match status" value="1"/>
</dbReference>
<keyword evidence="5 17" id="KW-0812">Transmembrane</keyword>
<feature type="transmembrane region" description="Helical" evidence="17">
    <location>
        <begin position="12"/>
        <end position="29"/>
    </location>
</feature>
<feature type="transmembrane region" description="Helical" evidence="17">
    <location>
        <begin position="49"/>
        <end position="66"/>
    </location>
</feature>
<dbReference type="InterPro" id="IPR050206">
    <property type="entry name" value="FtsK/SpoIIIE/SftA"/>
</dbReference>
<keyword evidence="12" id="KW-0131">Cell cycle</keyword>